<dbReference type="EMBL" id="BAAAUG010000135">
    <property type="protein sequence ID" value="GAA3134093.1"/>
    <property type="molecule type" value="Genomic_DNA"/>
</dbReference>
<keyword evidence="1" id="KW-0472">Membrane</keyword>
<dbReference type="Pfam" id="PF20401">
    <property type="entry name" value="Rhomboid_2"/>
    <property type="match status" value="1"/>
</dbReference>
<dbReference type="InterPro" id="IPR046862">
    <property type="entry name" value="Rhomboid_2"/>
</dbReference>
<evidence type="ECO:0000313" key="3">
    <source>
        <dbReference type="Proteomes" id="UP001501637"/>
    </source>
</evidence>
<feature type="transmembrane region" description="Helical" evidence="1">
    <location>
        <begin position="29"/>
        <end position="48"/>
    </location>
</feature>
<sequence>MGIVRGTRAAGQAVPAYIRSAPPPSANTLDVGVSYALAGVIAVLTYWVPSPWRYAYLLIGLACFPLARSAVRPAPEACRVRRSRRP</sequence>
<gene>
    <name evidence="2" type="ORF">GCM10010449_63600</name>
</gene>
<feature type="transmembrane region" description="Helical" evidence="1">
    <location>
        <begin position="54"/>
        <end position="71"/>
    </location>
</feature>
<proteinExistence type="predicted"/>
<organism evidence="2 3">
    <name type="scientific">Streptomyces rectiviolaceus</name>
    <dbReference type="NCBI Taxonomy" id="332591"/>
    <lineage>
        <taxon>Bacteria</taxon>
        <taxon>Bacillati</taxon>
        <taxon>Actinomycetota</taxon>
        <taxon>Actinomycetes</taxon>
        <taxon>Kitasatosporales</taxon>
        <taxon>Streptomycetaceae</taxon>
        <taxon>Streptomyces</taxon>
    </lineage>
</organism>
<evidence type="ECO:0000313" key="2">
    <source>
        <dbReference type="EMBL" id="GAA3134093.1"/>
    </source>
</evidence>
<protein>
    <submittedName>
        <fullName evidence="2">Uncharacterized protein</fullName>
    </submittedName>
</protein>
<keyword evidence="3" id="KW-1185">Reference proteome</keyword>
<accession>A0ABP6N6W7</accession>
<keyword evidence="1" id="KW-0812">Transmembrane</keyword>
<dbReference type="Proteomes" id="UP001501637">
    <property type="component" value="Unassembled WGS sequence"/>
</dbReference>
<comment type="caution">
    <text evidence="2">The sequence shown here is derived from an EMBL/GenBank/DDBJ whole genome shotgun (WGS) entry which is preliminary data.</text>
</comment>
<keyword evidence="1" id="KW-1133">Transmembrane helix</keyword>
<evidence type="ECO:0000256" key="1">
    <source>
        <dbReference type="SAM" id="Phobius"/>
    </source>
</evidence>
<reference evidence="3" key="1">
    <citation type="journal article" date="2019" name="Int. J. Syst. Evol. Microbiol.">
        <title>The Global Catalogue of Microorganisms (GCM) 10K type strain sequencing project: providing services to taxonomists for standard genome sequencing and annotation.</title>
        <authorList>
            <consortium name="The Broad Institute Genomics Platform"/>
            <consortium name="The Broad Institute Genome Sequencing Center for Infectious Disease"/>
            <person name="Wu L."/>
            <person name="Ma J."/>
        </authorList>
    </citation>
    <scope>NUCLEOTIDE SEQUENCE [LARGE SCALE GENOMIC DNA]</scope>
    <source>
        <strain evidence="3">JCM 9092</strain>
    </source>
</reference>
<name>A0ABP6N6W7_9ACTN</name>